<accession>A0A7G5VV00</accession>
<keyword evidence="1" id="KW-0689">Ribosomal protein</keyword>
<name>A0A7G5VV00_9BASI</name>
<keyword evidence="1" id="KW-0496">Mitochondrion</keyword>
<sequence>MHFFHTPKRQNSHKEITMIFESYFRQGVFRSNPLFQEKSDKLTISLFYYAVDPNLTQSSMEILTKQCIFFIHLKDKIHTKRLQWYSSLTLEKAFFEVTLYFKKNRTNSQFLCSITLLSPI</sequence>
<dbReference type="EMBL" id="MT556837">
    <property type="protein sequence ID" value="QMX77517.1"/>
    <property type="molecule type" value="Genomic_DNA"/>
</dbReference>
<proteinExistence type="predicted"/>
<protein>
    <submittedName>
        <fullName evidence="1">Ribosomal protein S3</fullName>
    </submittedName>
</protein>
<dbReference type="GO" id="GO:0005840">
    <property type="term" value="C:ribosome"/>
    <property type="evidence" value="ECO:0007669"/>
    <property type="project" value="UniProtKB-KW"/>
</dbReference>
<keyword evidence="1" id="KW-0687">Ribonucleoprotein</keyword>
<gene>
    <name evidence="1" type="primary">rps3</name>
</gene>
<organism evidence="1">
    <name type="scientific">Meira sp.</name>
    <name type="common">in: basidiomycete fungi</name>
    <dbReference type="NCBI Taxonomy" id="1707708"/>
    <lineage>
        <taxon>Eukaryota</taxon>
        <taxon>Fungi</taxon>
        <taxon>Dikarya</taxon>
        <taxon>Basidiomycota</taxon>
        <taxon>Ustilaginomycotina</taxon>
        <taxon>Exobasidiomycetes</taxon>
        <taxon>Exobasidiales</taxon>
        <taxon>Brachybasidiaceae</taxon>
        <taxon>Meira</taxon>
    </lineage>
</organism>
<dbReference type="AlphaFoldDB" id="A0A7G5VV00"/>
<reference evidence="1" key="1">
    <citation type="journal article" date="2020" name="Mitochondrial DNA Part B Resour">
        <title>Characterization of the complete mitochondrial genome of Meira sp. (Exobasidiales: Brachybasidiaceae) with phylogenetic analysis.</title>
        <authorList>
            <person name="Ren Y."/>
            <person name="Lu L."/>
            <person name="Tan M."/>
            <person name="Cao Y."/>
            <person name="Peng L."/>
        </authorList>
    </citation>
    <scope>NUCLEOTIDE SEQUENCE</scope>
</reference>
<evidence type="ECO:0000313" key="1">
    <source>
        <dbReference type="EMBL" id="QMX77517.1"/>
    </source>
</evidence>
<geneLocation type="mitochondrion" evidence="1"/>